<dbReference type="Proteomes" id="UP000637299">
    <property type="component" value="Unassembled WGS sequence"/>
</dbReference>
<keyword evidence="2" id="KW-1185">Reference proteome</keyword>
<proteinExistence type="predicted"/>
<dbReference type="InterPro" id="IPR036709">
    <property type="entry name" value="Autotransporte_beta_dom_sf"/>
</dbReference>
<name>A0ABR8ZA36_9FLAO</name>
<gene>
    <name evidence="1" type="ORF">IC610_06600</name>
</gene>
<dbReference type="EMBL" id="JACYFS010000001">
    <property type="protein sequence ID" value="MBD8082096.1"/>
    <property type="molecule type" value="Genomic_DNA"/>
</dbReference>
<dbReference type="SUPFAM" id="SSF103515">
    <property type="entry name" value="Autotransporter"/>
    <property type="match status" value="1"/>
</dbReference>
<organism evidence="1 2">
    <name type="scientific">Chryseobacterium caseinilyticum</name>
    <dbReference type="NCBI Taxonomy" id="2771428"/>
    <lineage>
        <taxon>Bacteria</taxon>
        <taxon>Pseudomonadati</taxon>
        <taxon>Bacteroidota</taxon>
        <taxon>Flavobacteriia</taxon>
        <taxon>Flavobacteriales</taxon>
        <taxon>Weeksellaceae</taxon>
        <taxon>Chryseobacterium group</taxon>
        <taxon>Chryseobacterium</taxon>
    </lineage>
</organism>
<reference evidence="1 2" key="1">
    <citation type="submission" date="2020-09" db="EMBL/GenBank/DDBJ databases">
        <title>Genome seq and assembly of Chryseobacterium sp.</title>
        <authorList>
            <person name="Chhetri G."/>
        </authorList>
    </citation>
    <scope>NUCLEOTIDE SEQUENCE [LARGE SCALE GENOMIC DNA]</scope>
    <source>
        <strain evidence="1 2">GCR10</strain>
    </source>
</reference>
<evidence type="ECO:0008006" key="3">
    <source>
        <dbReference type="Google" id="ProtNLM"/>
    </source>
</evidence>
<dbReference type="RefSeq" id="WP_191735760.1">
    <property type="nucleotide sequence ID" value="NZ_JACYFS010000001.1"/>
</dbReference>
<evidence type="ECO:0000313" key="2">
    <source>
        <dbReference type="Proteomes" id="UP000637299"/>
    </source>
</evidence>
<dbReference type="Gene3D" id="2.40.128.130">
    <property type="entry name" value="Autotransporter beta-domain"/>
    <property type="match status" value="1"/>
</dbReference>
<evidence type="ECO:0000313" key="1">
    <source>
        <dbReference type="EMBL" id="MBD8082096.1"/>
    </source>
</evidence>
<sequence length="409" mass="47413">MKNLFYGALLLFFNYGSAFGQIVFENGYFINNKGEKTEVLIKNYQWKNSPSVIEYKNGEKENTLQIKTSDLLEFSVGDQKYLMANVMIDRSSVKIEDMSNSKSFNSKEETLLLKQLVKGKISLYKYTDGSVVGFFYKKENDDIFKSLNYKEYLVNGNLIQKNEEYKIKLAQEFSDNEKVTPQQINNLHYNDDSLEKIFKVYNNINNEKNQAGKNFHIYIKPSVGFSRYDIERSQTQLFGTLDSNSPVSSQKTNSMLYRISAEFEYVFNFNKGKWAIISEPTFQTTQFNVSNYLNTNFDVKYSSIQIPVGLKHNMFLNKKSKIYVSASLYYQFLLNKDIFTTNDSSASGLDTVSQSFAIGYNYDRFGAELRWGATPNFKTYYDGAYYGLYFYSHSTSMDGFNLSLSYKLF</sequence>
<protein>
    <recommendedName>
        <fullName evidence="3">Outer membrane protein beta-barrel domain-containing protein</fullName>
    </recommendedName>
</protein>
<accession>A0ABR8ZA36</accession>
<comment type="caution">
    <text evidence="1">The sequence shown here is derived from an EMBL/GenBank/DDBJ whole genome shotgun (WGS) entry which is preliminary data.</text>
</comment>